<reference evidence="1" key="1">
    <citation type="journal article" date="2023" name="G3 (Bethesda)">
        <title>A reference genome for the long-term kleptoplast-retaining sea slug Elysia crispata morphotype clarki.</title>
        <authorList>
            <person name="Eastman K.E."/>
            <person name="Pendleton A.L."/>
            <person name="Shaikh M.A."/>
            <person name="Suttiyut T."/>
            <person name="Ogas R."/>
            <person name="Tomko P."/>
            <person name="Gavelis G."/>
            <person name="Widhalm J.R."/>
            <person name="Wisecaver J.H."/>
        </authorList>
    </citation>
    <scope>NUCLEOTIDE SEQUENCE</scope>
    <source>
        <strain evidence="1">ECLA1</strain>
    </source>
</reference>
<dbReference type="EMBL" id="JAWDGP010000750">
    <property type="protein sequence ID" value="KAK3797636.1"/>
    <property type="molecule type" value="Genomic_DNA"/>
</dbReference>
<organism evidence="1 2">
    <name type="scientific">Elysia crispata</name>
    <name type="common">lettuce slug</name>
    <dbReference type="NCBI Taxonomy" id="231223"/>
    <lineage>
        <taxon>Eukaryota</taxon>
        <taxon>Metazoa</taxon>
        <taxon>Spiralia</taxon>
        <taxon>Lophotrochozoa</taxon>
        <taxon>Mollusca</taxon>
        <taxon>Gastropoda</taxon>
        <taxon>Heterobranchia</taxon>
        <taxon>Euthyneura</taxon>
        <taxon>Panpulmonata</taxon>
        <taxon>Sacoglossa</taxon>
        <taxon>Placobranchoidea</taxon>
        <taxon>Plakobranchidae</taxon>
        <taxon>Elysia</taxon>
    </lineage>
</organism>
<name>A0AAE1B2E7_9GAST</name>
<dbReference type="Proteomes" id="UP001283361">
    <property type="component" value="Unassembled WGS sequence"/>
</dbReference>
<keyword evidence="2" id="KW-1185">Reference proteome</keyword>
<evidence type="ECO:0000313" key="2">
    <source>
        <dbReference type="Proteomes" id="UP001283361"/>
    </source>
</evidence>
<gene>
    <name evidence="1" type="ORF">RRG08_054662</name>
</gene>
<evidence type="ECO:0000313" key="1">
    <source>
        <dbReference type="EMBL" id="KAK3797636.1"/>
    </source>
</evidence>
<protein>
    <submittedName>
        <fullName evidence="1">Uncharacterized protein</fullName>
    </submittedName>
</protein>
<comment type="caution">
    <text evidence="1">The sequence shown here is derived from an EMBL/GenBank/DDBJ whole genome shotgun (WGS) entry which is preliminary data.</text>
</comment>
<dbReference type="AlphaFoldDB" id="A0AAE1B2E7"/>
<proteinExistence type="predicted"/>
<accession>A0AAE1B2E7</accession>
<sequence>MNRPKQGQQVRCTNFLLSSRRRVVKTGARWLEAKLPAITHLLPVGACKQKADKHWCSRRPSGYSVSGAALLLRLHHQECSSYTFIL</sequence>